<dbReference type="EMBL" id="AGUE01000112">
    <property type="protein sequence ID" value="EHK99562.1"/>
    <property type="molecule type" value="Genomic_DNA"/>
</dbReference>
<gene>
    <name evidence="1" type="ORF">M7I_4575</name>
</gene>
<dbReference type="HOGENOM" id="CLU_2399879_0_0_1"/>
<evidence type="ECO:0000313" key="2">
    <source>
        <dbReference type="Proteomes" id="UP000005446"/>
    </source>
</evidence>
<keyword evidence="2" id="KW-1185">Reference proteome</keyword>
<organism evidence="1 2">
    <name type="scientific">Glarea lozoyensis (strain ATCC 74030 / MF5533)</name>
    <dbReference type="NCBI Taxonomy" id="1104152"/>
    <lineage>
        <taxon>Eukaryota</taxon>
        <taxon>Fungi</taxon>
        <taxon>Dikarya</taxon>
        <taxon>Ascomycota</taxon>
        <taxon>Pezizomycotina</taxon>
        <taxon>Leotiomycetes</taxon>
        <taxon>Helotiales</taxon>
        <taxon>Helotiaceae</taxon>
        <taxon>Glarea</taxon>
    </lineage>
</organism>
<reference evidence="1 2" key="1">
    <citation type="journal article" date="2012" name="Eukaryot. Cell">
        <title>Genome sequence of the fungus Glarea lozoyensis: the first genome sequence of a species from the Helotiaceae family.</title>
        <authorList>
            <person name="Youssar L."/>
            <person name="Gruening B.A."/>
            <person name="Erxleben A."/>
            <person name="Guenther S."/>
            <person name="Huettel W."/>
        </authorList>
    </citation>
    <scope>NUCLEOTIDE SEQUENCE [LARGE SCALE GENOMIC DNA]</scope>
    <source>
        <strain evidence="2">ATCC 74030 / MF5533</strain>
    </source>
</reference>
<dbReference type="Proteomes" id="UP000005446">
    <property type="component" value="Unassembled WGS sequence"/>
</dbReference>
<comment type="caution">
    <text evidence="1">The sequence shown here is derived from an EMBL/GenBank/DDBJ whole genome shotgun (WGS) entry which is preliminary data.</text>
</comment>
<proteinExistence type="predicted"/>
<accession>H0EPJ4</accession>
<protein>
    <submittedName>
        <fullName evidence="1">Uncharacterized protein</fullName>
    </submittedName>
</protein>
<dbReference type="InParanoid" id="H0EPJ4"/>
<sequence length="93" mass="10209">MVVCGEDRFESSCGETKVAKLGGLLEEGFYVGGKIVFVIPLSGKFSGRWQWVMMAVKIAPLPWNKDEGGLIGARSHPLRLSNGRLEDVPVYAR</sequence>
<dbReference type="AlphaFoldDB" id="H0EPJ4"/>
<name>H0EPJ4_GLAL7</name>
<evidence type="ECO:0000313" key="1">
    <source>
        <dbReference type="EMBL" id="EHK99562.1"/>
    </source>
</evidence>